<gene>
    <name evidence="4" type="ORF">EDD54_0843</name>
</gene>
<sequence>MPERHTLELTGRASSATVRPRALRGRTAGRHAPVRIGGLPITAATLAEAADHMVEAALAARRRPGRPLYVTSANGQVIALCHQDRAVRDLFLAADVIHADGQPMVFASKILCARPLPERVATTDLVHDVMRRSGAAGLRHFLLGARPEVNERAVEHLRHAYPDVPEIAGHHGYFRPAEEDAVLDAIERFRPDVLWVALGVPLEQRFVMRNRERLASVGVIKTSGGLFDFLSHAKSRAPRFVQDVGLEWAWRLAQEPRRLGWRYLTTNPLAAWLLLSRSGD</sequence>
<dbReference type="NCBIfam" id="TIGR00696">
    <property type="entry name" value="wecG_tagA_cpsF"/>
    <property type="match status" value="1"/>
</dbReference>
<dbReference type="GO" id="GO:0016758">
    <property type="term" value="F:hexosyltransferase activity"/>
    <property type="evidence" value="ECO:0007669"/>
    <property type="project" value="TreeGrafter"/>
</dbReference>
<dbReference type="Proteomes" id="UP000294547">
    <property type="component" value="Unassembled WGS sequence"/>
</dbReference>
<dbReference type="PANTHER" id="PTHR34136:SF1">
    <property type="entry name" value="UDP-N-ACETYL-D-MANNOSAMINURONIC ACID TRANSFERASE"/>
    <property type="match status" value="1"/>
</dbReference>
<dbReference type="Pfam" id="PF03808">
    <property type="entry name" value="Glyco_tran_WecG"/>
    <property type="match status" value="1"/>
</dbReference>
<accession>A0A4V3CWN0</accession>
<evidence type="ECO:0000313" key="4">
    <source>
        <dbReference type="EMBL" id="TDP86958.1"/>
    </source>
</evidence>
<keyword evidence="5" id="KW-1185">Reference proteome</keyword>
<dbReference type="EMBL" id="SNXY01000006">
    <property type="protein sequence ID" value="TDP86958.1"/>
    <property type="molecule type" value="Genomic_DNA"/>
</dbReference>
<reference evidence="4 5" key="1">
    <citation type="submission" date="2019-03" db="EMBL/GenBank/DDBJ databases">
        <title>Genomic Encyclopedia of Type Strains, Phase IV (KMG-IV): sequencing the most valuable type-strain genomes for metagenomic binning, comparative biology and taxonomic classification.</title>
        <authorList>
            <person name="Goeker M."/>
        </authorList>
    </citation>
    <scope>NUCLEOTIDE SEQUENCE [LARGE SCALE GENOMIC DNA]</scope>
    <source>
        <strain evidence="4 5">DSM 102969</strain>
    </source>
</reference>
<protein>
    <submittedName>
        <fullName evidence="4">Exopolysaccharide biosynthesis WecB/TagA/CpsF family protein</fullName>
    </submittedName>
</protein>
<name>A0A4V3CWN0_9HYPH</name>
<keyword evidence="2" id="KW-0808">Transferase</keyword>
<proteinExistence type="predicted"/>
<dbReference type="CDD" id="cd06533">
    <property type="entry name" value="Glyco_transf_WecG_TagA"/>
    <property type="match status" value="1"/>
</dbReference>
<dbReference type="InterPro" id="IPR004629">
    <property type="entry name" value="WecG_TagA_CpsF"/>
</dbReference>
<evidence type="ECO:0000313" key="5">
    <source>
        <dbReference type="Proteomes" id="UP000294547"/>
    </source>
</evidence>
<dbReference type="PANTHER" id="PTHR34136">
    <property type="match status" value="1"/>
</dbReference>
<dbReference type="OrthoDB" id="9771846at2"/>
<evidence type="ECO:0000256" key="2">
    <source>
        <dbReference type="ARBA" id="ARBA00022679"/>
    </source>
</evidence>
<evidence type="ECO:0000256" key="3">
    <source>
        <dbReference type="SAM" id="MobiDB-lite"/>
    </source>
</evidence>
<feature type="region of interest" description="Disordered" evidence="3">
    <location>
        <begin position="1"/>
        <end position="20"/>
    </location>
</feature>
<evidence type="ECO:0000256" key="1">
    <source>
        <dbReference type="ARBA" id="ARBA00022676"/>
    </source>
</evidence>
<comment type="caution">
    <text evidence="4">The sequence shown here is derived from an EMBL/GenBank/DDBJ whole genome shotgun (WGS) entry which is preliminary data.</text>
</comment>
<dbReference type="AlphaFoldDB" id="A0A4V3CWN0"/>
<organism evidence="4 5">
    <name type="scientific">Oharaeibacter diazotrophicus</name>
    <dbReference type="NCBI Taxonomy" id="1920512"/>
    <lineage>
        <taxon>Bacteria</taxon>
        <taxon>Pseudomonadati</taxon>
        <taxon>Pseudomonadota</taxon>
        <taxon>Alphaproteobacteria</taxon>
        <taxon>Hyphomicrobiales</taxon>
        <taxon>Pleomorphomonadaceae</taxon>
        <taxon>Oharaeibacter</taxon>
    </lineage>
</organism>
<keyword evidence="1" id="KW-0328">Glycosyltransferase</keyword>